<evidence type="ECO:0008006" key="4">
    <source>
        <dbReference type="Google" id="ProtNLM"/>
    </source>
</evidence>
<feature type="transmembrane region" description="Helical" evidence="1">
    <location>
        <begin position="67"/>
        <end position="88"/>
    </location>
</feature>
<dbReference type="GeneID" id="28491986"/>
<dbReference type="OrthoDB" id="103633at2157"/>
<gene>
    <name evidence="2" type="ORF">TQ32_09070</name>
</gene>
<keyword evidence="1" id="KW-0812">Transmembrane</keyword>
<accession>A0A127BBA6</accession>
<dbReference type="PATRIC" id="fig|1609559.3.peg.1885"/>
<reference evidence="3" key="1">
    <citation type="submission" date="2015-02" db="EMBL/GenBank/DDBJ databases">
        <title>Pyrococcus kukulkanii sp. nov., a novel hyperthermophilic archaeon isolated from a deep-sea hydrothermal vent at the Guaymas Basin.</title>
        <authorList>
            <person name="Oger P.M."/>
            <person name="Callac N."/>
            <person name="Jebbar M."/>
            <person name="Godfroy A."/>
        </authorList>
    </citation>
    <scope>NUCLEOTIDE SEQUENCE [LARGE SCALE GENOMIC DNA]</scope>
    <source>
        <strain evidence="3">NCB100</strain>
    </source>
</reference>
<dbReference type="RefSeq" id="WP_068323739.1">
    <property type="nucleotide sequence ID" value="NZ_CP010835.1"/>
</dbReference>
<dbReference type="Proteomes" id="UP000070587">
    <property type="component" value="Chromosome"/>
</dbReference>
<feature type="transmembrane region" description="Helical" evidence="1">
    <location>
        <begin position="94"/>
        <end position="112"/>
    </location>
</feature>
<name>A0A127BBA6_9EURY</name>
<evidence type="ECO:0000256" key="1">
    <source>
        <dbReference type="SAM" id="Phobius"/>
    </source>
</evidence>
<dbReference type="EMBL" id="CP010835">
    <property type="protein sequence ID" value="AMM54618.1"/>
    <property type="molecule type" value="Genomic_DNA"/>
</dbReference>
<evidence type="ECO:0000313" key="2">
    <source>
        <dbReference type="EMBL" id="AMM54618.1"/>
    </source>
</evidence>
<keyword evidence="1" id="KW-0472">Membrane</keyword>
<sequence length="123" mass="13660">MRGRKFALGTLAFVFILLFTGYSGIVTGEFEKNPILNVGKGLIIASSVLLAPFLISFALWKQNKITLGILLAVLVEFIWASVSYLLGYVQYSRMYIEAAVIGAFFVLMLLILGKQKNREHNLG</sequence>
<reference evidence="2 3" key="2">
    <citation type="journal article" date="2016" name="Int. J. Syst. Evol. Microbiol.">
        <title>Pyrococcus kukulkanii sp. nov., a hyperthermophilic, piezophilic archaeon isolated from a deep-sea hydrothermal vent.</title>
        <authorList>
            <person name="Callac N."/>
            <person name="Oger P."/>
            <person name="Lesongeur F."/>
            <person name="Rattray J.E."/>
            <person name="Vannier P."/>
            <person name="Michoud G."/>
            <person name="Beauverger M."/>
            <person name="Gayet N."/>
            <person name="Rouxel O."/>
            <person name="Jebbar M."/>
            <person name="Godfroy A."/>
        </authorList>
    </citation>
    <scope>NUCLEOTIDE SEQUENCE [LARGE SCALE GENOMIC DNA]</scope>
    <source>
        <strain evidence="2 3">NCB100</strain>
    </source>
</reference>
<proteinExistence type="predicted"/>
<dbReference type="STRING" id="1609559.TQ32_09070"/>
<feature type="transmembrane region" description="Helical" evidence="1">
    <location>
        <begin position="39"/>
        <end position="60"/>
    </location>
</feature>
<organism evidence="2 3">
    <name type="scientific">Pyrococcus kukulkanii</name>
    <dbReference type="NCBI Taxonomy" id="1609559"/>
    <lineage>
        <taxon>Archaea</taxon>
        <taxon>Methanobacteriati</taxon>
        <taxon>Methanobacteriota</taxon>
        <taxon>Thermococci</taxon>
        <taxon>Thermococcales</taxon>
        <taxon>Thermococcaceae</taxon>
        <taxon>Pyrococcus</taxon>
    </lineage>
</organism>
<dbReference type="KEGG" id="pyc:TQ32_09070"/>
<keyword evidence="1" id="KW-1133">Transmembrane helix</keyword>
<evidence type="ECO:0000313" key="3">
    <source>
        <dbReference type="Proteomes" id="UP000070587"/>
    </source>
</evidence>
<protein>
    <recommendedName>
        <fullName evidence="4">Permease</fullName>
    </recommendedName>
</protein>
<dbReference type="AlphaFoldDB" id="A0A127BBA6"/>